<comment type="subcellular location">
    <subcellularLocation>
        <location evidence="1">Mitochondrion</location>
    </subcellularLocation>
</comment>
<organism evidence="6 7">
    <name type="scientific">Mycena metata</name>
    <dbReference type="NCBI Taxonomy" id="1033252"/>
    <lineage>
        <taxon>Eukaryota</taxon>
        <taxon>Fungi</taxon>
        <taxon>Dikarya</taxon>
        <taxon>Basidiomycota</taxon>
        <taxon>Agaricomycotina</taxon>
        <taxon>Agaricomycetes</taxon>
        <taxon>Agaricomycetidae</taxon>
        <taxon>Agaricales</taxon>
        <taxon>Marasmiineae</taxon>
        <taxon>Mycenaceae</taxon>
        <taxon>Mycena</taxon>
    </lineage>
</organism>
<evidence type="ECO:0000313" key="6">
    <source>
        <dbReference type="EMBL" id="KAJ7717566.1"/>
    </source>
</evidence>
<dbReference type="EMBL" id="JARKIB010000275">
    <property type="protein sequence ID" value="KAJ7717566.1"/>
    <property type="molecule type" value="Genomic_DNA"/>
</dbReference>
<proteinExistence type="inferred from homology"/>
<evidence type="ECO:0000256" key="4">
    <source>
        <dbReference type="RuleBase" id="RU368087"/>
    </source>
</evidence>
<dbReference type="GO" id="GO:0042030">
    <property type="term" value="F:ATPase inhibitor activity"/>
    <property type="evidence" value="ECO:0007669"/>
    <property type="project" value="InterPro"/>
</dbReference>
<accession>A0AAD7HDH6</accession>
<gene>
    <name evidence="6" type="ORF">B0H16DRAFT_1610780</name>
</gene>
<dbReference type="Proteomes" id="UP001215598">
    <property type="component" value="Unassembled WGS sequence"/>
</dbReference>
<evidence type="ECO:0000256" key="5">
    <source>
        <dbReference type="SAM" id="Coils"/>
    </source>
</evidence>
<dbReference type="AlphaFoldDB" id="A0AAD7HDH6"/>
<keyword evidence="7" id="KW-1185">Reference proteome</keyword>
<dbReference type="Gene3D" id="1.20.5.500">
    <property type="entry name" value="Single helix bin"/>
    <property type="match status" value="1"/>
</dbReference>
<keyword evidence="5" id="KW-0175">Coiled coil</keyword>
<dbReference type="Pfam" id="PF04568">
    <property type="entry name" value="IATP"/>
    <property type="match status" value="1"/>
</dbReference>
<reference evidence="6" key="1">
    <citation type="submission" date="2023-03" db="EMBL/GenBank/DDBJ databases">
        <title>Massive genome expansion in bonnet fungi (Mycena s.s.) driven by repeated elements and novel gene families across ecological guilds.</title>
        <authorList>
            <consortium name="Lawrence Berkeley National Laboratory"/>
            <person name="Harder C.B."/>
            <person name="Miyauchi S."/>
            <person name="Viragh M."/>
            <person name="Kuo A."/>
            <person name="Thoen E."/>
            <person name="Andreopoulos B."/>
            <person name="Lu D."/>
            <person name="Skrede I."/>
            <person name="Drula E."/>
            <person name="Henrissat B."/>
            <person name="Morin E."/>
            <person name="Kohler A."/>
            <person name="Barry K."/>
            <person name="LaButti K."/>
            <person name="Morin E."/>
            <person name="Salamov A."/>
            <person name="Lipzen A."/>
            <person name="Mereny Z."/>
            <person name="Hegedus B."/>
            <person name="Baldrian P."/>
            <person name="Stursova M."/>
            <person name="Weitz H."/>
            <person name="Taylor A."/>
            <person name="Grigoriev I.V."/>
            <person name="Nagy L.G."/>
            <person name="Martin F."/>
            <person name="Kauserud H."/>
        </authorList>
    </citation>
    <scope>NUCLEOTIDE SEQUENCE</scope>
    <source>
        <strain evidence="6">CBHHK182m</strain>
    </source>
</reference>
<dbReference type="GO" id="GO:0005739">
    <property type="term" value="C:mitochondrion"/>
    <property type="evidence" value="ECO:0007669"/>
    <property type="project" value="UniProtKB-SubCell"/>
</dbReference>
<feature type="coiled-coil region" evidence="5">
    <location>
        <begin position="49"/>
        <end position="83"/>
    </location>
</feature>
<dbReference type="InterPro" id="IPR007648">
    <property type="entry name" value="ATPase_inhibitor_mt"/>
</dbReference>
<evidence type="ECO:0000256" key="1">
    <source>
        <dbReference type="ARBA" id="ARBA00004173"/>
    </source>
</evidence>
<evidence type="ECO:0000256" key="3">
    <source>
        <dbReference type="ARBA" id="ARBA00023128"/>
    </source>
</evidence>
<evidence type="ECO:0000256" key="2">
    <source>
        <dbReference type="ARBA" id="ARBA00010901"/>
    </source>
</evidence>
<comment type="caution">
    <text evidence="6">The sequence shown here is derived from an EMBL/GenBank/DDBJ whole genome shotgun (WGS) entry which is preliminary data.</text>
</comment>
<protein>
    <recommendedName>
        <fullName evidence="4">ATPase inhibitor, mitochondrial</fullName>
    </recommendedName>
</protein>
<comment type="similarity">
    <text evidence="2 4">Belongs to the ATPase inhibitor family.</text>
</comment>
<evidence type="ECO:0000313" key="7">
    <source>
        <dbReference type="Proteomes" id="UP001215598"/>
    </source>
</evidence>
<name>A0AAD7HDH6_9AGAR</name>
<comment type="function">
    <text evidence="4">Inhibits the enzyme activity of ATPase.</text>
</comment>
<keyword evidence="3" id="KW-0496">Mitochondrion</keyword>
<sequence>MLSRLSAIRRVPQLNAATKRFTSSLKEGSVAQSKGFNEKEKAHENEYIHRSEAEKMRKLRAEIERKKTELDDLQKEHDAELTKAGKA</sequence>